<name>A0ABN7LTS2_9BACT</name>
<evidence type="ECO:0000313" key="4">
    <source>
        <dbReference type="Proteomes" id="UP000675880"/>
    </source>
</evidence>
<dbReference type="RefSeq" id="WP_213042991.1">
    <property type="nucleotide sequence ID" value="NZ_CAJNBJ010000017.1"/>
</dbReference>
<dbReference type="Gene3D" id="2.40.50.180">
    <property type="entry name" value="CheA-289, Domain 4"/>
    <property type="match status" value="1"/>
</dbReference>
<dbReference type="Gene3D" id="2.30.30.40">
    <property type="entry name" value="SH3 Domains"/>
    <property type="match status" value="1"/>
</dbReference>
<reference evidence="3 4" key="1">
    <citation type="submission" date="2021-02" db="EMBL/GenBank/DDBJ databases">
        <authorList>
            <person name="Han P."/>
        </authorList>
    </citation>
    <scope>NUCLEOTIDE SEQUENCE [LARGE SCALE GENOMIC DNA]</scope>
    <source>
        <strain evidence="3">Candidatus Nitrospira sp. ZN2</strain>
    </source>
</reference>
<protein>
    <submittedName>
        <fullName evidence="3">Positive regulator of CheA protein activity (CheW)</fullName>
    </submittedName>
</protein>
<dbReference type="PANTHER" id="PTHR22617">
    <property type="entry name" value="CHEMOTAXIS SENSOR HISTIDINE KINASE-RELATED"/>
    <property type="match status" value="1"/>
</dbReference>
<dbReference type="PROSITE" id="PS50851">
    <property type="entry name" value="CHEW"/>
    <property type="match status" value="1"/>
</dbReference>
<dbReference type="Proteomes" id="UP000675880">
    <property type="component" value="Unassembled WGS sequence"/>
</dbReference>
<comment type="caution">
    <text evidence="3">The sequence shown here is derived from an EMBL/GenBank/DDBJ whole genome shotgun (WGS) entry which is preliminary data.</text>
</comment>
<sequence length="181" mass="18746">MSDVPTIPSQPVALPQAPGTPGASRSSGASTDGPLRMCLLTLGGELFAIDLRHVSEVFEVESVTAVPSMPSYLTGVTNLRGTVITLVDLRGSLGLSAGQSLLPFAVVVRYGPRQVGVLVDHVPEIHTVTREQLLPAMQAGPAGARPCVSAVLRVDQRLGGVLEVPQVFAQVDGGSAAFPVM</sequence>
<evidence type="ECO:0000256" key="1">
    <source>
        <dbReference type="SAM" id="MobiDB-lite"/>
    </source>
</evidence>
<dbReference type="InterPro" id="IPR039315">
    <property type="entry name" value="CheW"/>
</dbReference>
<feature type="region of interest" description="Disordered" evidence="1">
    <location>
        <begin position="1"/>
        <end position="31"/>
    </location>
</feature>
<evidence type="ECO:0000313" key="3">
    <source>
        <dbReference type="EMBL" id="CAE6767598.1"/>
    </source>
</evidence>
<dbReference type="PANTHER" id="PTHR22617:SF23">
    <property type="entry name" value="CHEMOTAXIS PROTEIN CHEW"/>
    <property type="match status" value="1"/>
</dbReference>
<dbReference type="InterPro" id="IPR036061">
    <property type="entry name" value="CheW-like_dom_sf"/>
</dbReference>
<evidence type="ECO:0000259" key="2">
    <source>
        <dbReference type="PROSITE" id="PS50851"/>
    </source>
</evidence>
<organism evidence="3 4">
    <name type="scientific">Nitrospira defluvii</name>
    <dbReference type="NCBI Taxonomy" id="330214"/>
    <lineage>
        <taxon>Bacteria</taxon>
        <taxon>Pseudomonadati</taxon>
        <taxon>Nitrospirota</taxon>
        <taxon>Nitrospiria</taxon>
        <taxon>Nitrospirales</taxon>
        <taxon>Nitrospiraceae</taxon>
        <taxon>Nitrospira</taxon>
    </lineage>
</organism>
<feature type="domain" description="CheW-like" evidence="2">
    <location>
        <begin position="34"/>
        <end position="173"/>
    </location>
</feature>
<dbReference type="InterPro" id="IPR002545">
    <property type="entry name" value="CheW-lke_dom"/>
</dbReference>
<gene>
    <name evidence="3" type="ORF">NSPZN2_40119</name>
</gene>
<dbReference type="EMBL" id="CAJNBJ010000017">
    <property type="protein sequence ID" value="CAE6767598.1"/>
    <property type="molecule type" value="Genomic_DNA"/>
</dbReference>
<dbReference type="Pfam" id="PF01584">
    <property type="entry name" value="CheW"/>
    <property type="match status" value="1"/>
</dbReference>
<keyword evidence="4" id="KW-1185">Reference proteome</keyword>
<accession>A0ABN7LTS2</accession>
<proteinExistence type="predicted"/>
<dbReference type="SMART" id="SM00260">
    <property type="entry name" value="CheW"/>
    <property type="match status" value="1"/>
</dbReference>
<dbReference type="SUPFAM" id="SSF50341">
    <property type="entry name" value="CheW-like"/>
    <property type="match status" value="1"/>
</dbReference>